<protein>
    <submittedName>
        <fullName evidence="4">UPF0532 protein C7orf60-like</fullName>
    </submittedName>
</protein>
<dbReference type="EMBL" id="MNPL01028457">
    <property type="protein sequence ID" value="OQR67547.1"/>
    <property type="molecule type" value="Genomic_DNA"/>
</dbReference>
<organism evidence="4 5">
    <name type="scientific">Tropilaelaps mercedesae</name>
    <dbReference type="NCBI Taxonomy" id="418985"/>
    <lineage>
        <taxon>Eukaryota</taxon>
        <taxon>Metazoa</taxon>
        <taxon>Ecdysozoa</taxon>
        <taxon>Arthropoda</taxon>
        <taxon>Chelicerata</taxon>
        <taxon>Arachnida</taxon>
        <taxon>Acari</taxon>
        <taxon>Parasitiformes</taxon>
        <taxon>Mesostigmata</taxon>
        <taxon>Gamasina</taxon>
        <taxon>Dermanyssoidea</taxon>
        <taxon>Laelapidae</taxon>
        <taxon>Tropilaelaps</taxon>
    </lineage>
</organism>
<name>A0A1V9X250_9ACAR</name>
<dbReference type="PANTHER" id="PTHR21008">
    <property type="entry name" value="S-ADENOSYLMETHIONINE SENSOR UPSTREAM OF MTORC1-RELATED"/>
    <property type="match status" value="1"/>
</dbReference>
<dbReference type="Proteomes" id="UP000192247">
    <property type="component" value="Unassembled WGS sequence"/>
</dbReference>
<keyword evidence="5" id="KW-1185">Reference proteome</keyword>
<evidence type="ECO:0000256" key="3">
    <source>
        <dbReference type="ARBA" id="ARBA00022691"/>
    </source>
</evidence>
<keyword evidence="1" id="KW-0489">Methyltransferase</keyword>
<evidence type="ECO:0000256" key="1">
    <source>
        <dbReference type="ARBA" id="ARBA00022603"/>
    </source>
</evidence>
<dbReference type="InParanoid" id="A0A1V9X250"/>
<dbReference type="STRING" id="418985.A0A1V9X250"/>
<dbReference type="GO" id="GO:1904262">
    <property type="term" value="P:negative regulation of TORC1 signaling"/>
    <property type="evidence" value="ECO:0007669"/>
    <property type="project" value="TreeGrafter"/>
</dbReference>
<dbReference type="GO" id="GO:0008168">
    <property type="term" value="F:methyltransferase activity"/>
    <property type="evidence" value="ECO:0007669"/>
    <property type="project" value="UniProtKB-KW"/>
</dbReference>
<dbReference type="InterPro" id="IPR021867">
    <property type="entry name" value="Bmt2/SAMTOR"/>
</dbReference>
<gene>
    <name evidence="4" type="ORF">BIW11_13461</name>
</gene>
<keyword evidence="3" id="KW-0949">S-adenosyl-L-methionine</keyword>
<evidence type="ECO:0000256" key="2">
    <source>
        <dbReference type="ARBA" id="ARBA00022679"/>
    </source>
</evidence>
<dbReference type="AlphaFoldDB" id="A0A1V9X250"/>
<keyword evidence="2" id="KW-0808">Transferase</keyword>
<dbReference type="FunCoup" id="A0A1V9X250">
    <property type="interactions" value="692"/>
</dbReference>
<evidence type="ECO:0000313" key="5">
    <source>
        <dbReference type="Proteomes" id="UP000192247"/>
    </source>
</evidence>
<dbReference type="GO" id="GO:0032259">
    <property type="term" value="P:methylation"/>
    <property type="evidence" value="ECO:0007669"/>
    <property type="project" value="UniProtKB-KW"/>
</dbReference>
<comment type="caution">
    <text evidence="4">The sequence shown here is derived from an EMBL/GenBank/DDBJ whole genome shotgun (WGS) entry which is preliminary data.</text>
</comment>
<dbReference type="Gene3D" id="3.40.50.150">
    <property type="entry name" value="Vaccinia Virus protein VP39"/>
    <property type="match status" value="1"/>
</dbReference>
<dbReference type="OrthoDB" id="5954793at2759"/>
<sequence>MTKSTATPNELVEVIQGLHNELRYRVRKEPEDYMTIWTKHAANSGGDAGVRYASAMHSLATTVWTRKKGADNRIAIVCAEIDQYYRDGGFERVIRRMFRKHARTEGTDVSIEQLKKLELQDGEKLRLLDVGSCYNPFADFGYDVTAIDLCPATPDVVQCDFVTVEFSSELSIASSVTASPSTRRIGALPTGYYHVVVFCLLLEYLPDPRLRLRAVHNAYKALKDNGK</sequence>
<dbReference type="PANTHER" id="PTHR21008:SF0">
    <property type="entry name" value="S-ADENOSYLMETHIONINE SENSOR UPSTREAM OF MTORC1"/>
    <property type="match status" value="1"/>
</dbReference>
<accession>A0A1V9X250</accession>
<dbReference type="SUPFAM" id="SSF53335">
    <property type="entry name" value="S-adenosyl-L-methionine-dependent methyltransferases"/>
    <property type="match status" value="1"/>
</dbReference>
<reference evidence="4 5" key="1">
    <citation type="journal article" date="2017" name="Gigascience">
        <title>Draft genome of the honey bee ectoparasitic mite, Tropilaelaps mercedesae, is shaped by the parasitic life history.</title>
        <authorList>
            <person name="Dong X."/>
            <person name="Armstrong S.D."/>
            <person name="Xia D."/>
            <person name="Makepeace B.L."/>
            <person name="Darby A.C."/>
            <person name="Kadowaki T."/>
        </authorList>
    </citation>
    <scope>NUCLEOTIDE SEQUENCE [LARGE SCALE GENOMIC DNA]</scope>
    <source>
        <strain evidence="4">Wuxi-XJTLU</strain>
    </source>
</reference>
<proteinExistence type="predicted"/>
<dbReference type="InterPro" id="IPR029063">
    <property type="entry name" value="SAM-dependent_MTases_sf"/>
</dbReference>
<evidence type="ECO:0000313" key="4">
    <source>
        <dbReference type="EMBL" id="OQR67547.1"/>
    </source>
</evidence>